<feature type="domain" description="VOC" evidence="1">
    <location>
        <begin position="7"/>
        <end position="121"/>
    </location>
</feature>
<dbReference type="PATRIC" id="fig|1423718.3.peg.924"/>
<keyword evidence="2" id="KW-0223">Dioxygenase</keyword>
<dbReference type="Proteomes" id="UP000051008">
    <property type="component" value="Unassembled WGS sequence"/>
</dbReference>
<dbReference type="EMBL" id="AYYP01000010">
    <property type="protein sequence ID" value="KRM65857.1"/>
    <property type="molecule type" value="Genomic_DNA"/>
</dbReference>
<feature type="domain" description="VOC" evidence="1">
    <location>
        <begin position="162"/>
        <end position="271"/>
    </location>
</feature>
<proteinExistence type="predicted"/>
<dbReference type="AlphaFoldDB" id="A0A0R2AER9"/>
<dbReference type="PANTHER" id="PTHR43279">
    <property type="entry name" value="CATECHOL-2,3-DIOXYGENASE"/>
    <property type="match status" value="1"/>
</dbReference>
<evidence type="ECO:0000313" key="3">
    <source>
        <dbReference type="Proteomes" id="UP000051008"/>
    </source>
</evidence>
<protein>
    <submittedName>
        <fullName evidence="2">Catechol-2,3-dioxygenase subunit</fullName>
    </submittedName>
</protein>
<organism evidence="2 3">
    <name type="scientific">Ligilactobacillus agilis DSM 20509</name>
    <dbReference type="NCBI Taxonomy" id="1423718"/>
    <lineage>
        <taxon>Bacteria</taxon>
        <taxon>Bacillati</taxon>
        <taxon>Bacillota</taxon>
        <taxon>Bacilli</taxon>
        <taxon>Lactobacillales</taxon>
        <taxon>Lactobacillaceae</taxon>
        <taxon>Ligilactobacillus</taxon>
    </lineage>
</organism>
<dbReference type="Gene3D" id="3.10.180.10">
    <property type="entry name" value="2,3-Dihydroxybiphenyl 1,2-Dioxygenase, domain 1"/>
    <property type="match status" value="2"/>
</dbReference>
<keyword evidence="3" id="KW-1185">Reference proteome</keyword>
<evidence type="ECO:0000259" key="1">
    <source>
        <dbReference type="PROSITE" id="PS51819"/>
    </source>
</evidence>
<dbReference type="PROSITE" id="PS51819">
    <property type="entry name" value="VOC"/>
    <property type="match status" value="2"/>
</dbReference>
<comment type="caution">
    <text evidence="2">The sequence shown here is derived from an EMBL/GenBank/DDBJ whole genome shotgun (WGS) entry which is preliminary data.</text>
</comment>
<dbReference type="InterPro" id="IPR004360">
    <property type="entry name" value="Glyas_Fos-R_dOase_dom"/>
</dbReference>
<dbReference type="OrthoDB" id="9792626at2"/>
<dbReference type="GO" id="GO:0051213">
    <property type="term" value="F:dioxygenase activity"/>
    <property type="evidence" value="ECO:0007669"/>
    <property type="project" value="UniProtKB-KW"/>
</dbReference>
<name>A0A0R2AER9_9LACO</name>
<reference evidence="2 3" key="1">
    <citation type="journal article" date="2015" name="Genome Announc.">
        <title>Expanding the biotechnology potential of lactobacilli through comparative genomics of 213 strains and associated genera.</title>
        <authorList>
            <person name="Sun Z."/>
            <person name="Harris H.M."/>
            <person name="McCann A."/>
            <person name="Guo C."/>
            <person name="Argimon S."/>
            <person name="Zhang W."/>
            <person name="Yang X."/>
            <person name="Jeffery I.B."/>
            <person name="Cooney J.C."/>
            <person name="Kagawa T.F."/>
            <person name="Liu W."/>
            <person name="Song Y."/>
            <person name="Salvetti E."/>
            <person name="Wrobel A."/>
            <person name="Rasinkangas P."/>
            <person name="Parkhill J."/>
            <person name="Rea M.C."/>
            <person name="O'Sullivan O."/>
            <person name="Ritari J."/>
            <person name="Douillard F.P."/>
            <person name="Paul Ross R."/>
            <person name="Yang R."/>
            <person name="Briner A.E."/>
            <person name="Felis G.E."/>
            <person name="de Vos W.M."/>
            <person name="Barrangou R."/>
            <person name="Klaenhammer T.R."/>
            <person name="Caufield P.W."/>
            <person name="Cui Y."/>
            <person name="Zhang H."/>
            <person name="O'Toole P.W."/>
        </authorList>
    </citation>
    <scope>NUCLEOTIDE SEQUENCE [LARGE SCALE GENOMIC DNA]</scope>
    <source>
        <strain evidence="2 3">DSM 20509</strain>
    </source>
</reference>
<dbReference type="Pfam" id="PF00903">
    <property type="entry name" value="Glyoxalase"/>
    <property type="match status" value="2"/>
</dbReference>
<keyword evidence="2" id="KW-0560">Oxidoreductase</keyword>
<sequence>MYNQETVITSYLLNVTNLANVTNYYHHHLGLDILEKASKQVILGLAGRPLLILKEQVGQTRQQVAGLYHTAFLVPDQASLGGILRHLLVTNTPLLGGADHGYSQALYLQDPEDNGIEIYWDKPLSNWDVRATGQIIGVTEELDGTRLLELADNRTGLPQNTKLGHIHLQVTDLKANRTFYQHNLGFELKSSMKQADFLAYGLYHHHLAANTWTRAKLTIRSRNQLGLGTYALTVPDLDLVREQLDVNNYPYRNLATKLALTDPNGIELIIS</sequence>
<dbReference type="InterPro" id="IPR029068">
    <property type="entry name" value="Glyas_Bleomycin-R_OHBP_Dase"/>
</dbReference>
<evidence type="ECO:0000313" key="2">
    <source>
        <dbReference type="EMBL" id="KRM65857.1"/>
    </source>
</evidence>
<dbReference type="InterPro" id="IPR037523">
    <property type="entry name" value="VOC_core"/>
</dbReference>
<dbReference type="RefSeq" id="WP_056975912.1">
    <property type="nucleotide sequence ID" value="NZ_AYYP01000010.1"/>
</dbReference>
<dbReference type="PANTHER" id="PTHR43279:SF1">
    <property type="entry name" value="CATECHOL-2,3-DIOXYGENASE"/>
    <property type="match status" value="1"/>
</dbReference>
<accession>A0A0R2AER9</accession>
<dbReference type="SUPFAM" id="SSF54593">
    <property type="entry name" value="Glyoxalase/Bleomycin resistance protein/Dihydroxybiphenyl dioxygenase"/>
    <property type="match status" value="2"/>
</dbReference>
<gene>
    <name evidence="2" type="ORF">FC14_GL000876</name>
</gene>